<dbReference type="AlphaFoldDB" id="A0A1H7FH73"/>
<evidence type="ECO:0000313" key="1">
    <source>
        <dbReference type="EMBL" id="SEK25371.1"/>
    </source>
</evidence>
<proteinExistence type="predicted"/>
<evidence type="ECO:0000313" key="2">
    <source>
        <dbReference type="Proteomes" id="UP000182719"/>
    </source>
</evidence>
<sequence>MFSAGKGPSSSRHVELPIGLFLLDVDLRDDAEIGPLMICRLGWRMSNEESSRVRSRLKALVHQYYAKGFPAEEDDYSQPLLVYQRTPEHQRWRACWEKALAWNEWRTLLKELPRAFPGDGVGAGTQPFASACLRCFVYRKEVQPRGEIFITRIAAAVSVLAPLYVVYGTAQKYGEEGGSEEQRRYRPSRPALSFEFPGALKAEADALSRLVEQSLGCRPFPLALAQVPLPGIRVGFFNGEQAPTLLDALFSDDLENLP</sequence>
<reference evidence="2" key="1">
    <citation type="submission" date="2016-10" db="EMBL/GenBank/DDBJ databases">
        <authorList>
            <person name="Varghese N."/>
            <person name="Submissions S."/>
        </authorList>
    </citation>
    <scope>NUCLEOTIDE SEQUENCE [LARGE SCALE GENOMIC DNA]</scope>
    <source>
        <strain evidence="2">DSM 17044</strain>
    </source>
</reference>
<accession>A0A1H7FH73</accession>
<dbReference type="Proteomes" id="UP000182719">
    <property type="component" value="Unassembled WGS sequence"/>
</dbReference>
<dbReference type="EMBL" id="FOAP01000001">
    <property type="protein sequence ID" value="SEK25371.1"/>
    <property type="molecule type" value="Genomic_DNA"/>
</dbReference>
<organism evidence="1 2">
    <name type="scientific">Stigmatella aurantiaca</name>
    <dbReference type="NCBI Taxonomy" id="41"/>
    <lineage>
        <taxon>Bacteria</taxon>
        <taxon>Pseudomonadati</taxon>
        <taxon>Myxococcota</taxon>
        <taxon>Myxococcia</taxon>
        <taxon>Myxococcales</taxon>
        <taxon>Cystobacterineae</taxon>
        <taxon>Archangiaceae</taxon>
        <taxon>Stigmatella</taxon>
    </lineage>
</organism>
<protein>
    <submittedName>
        <fullName evidence="1">Uncharacterized protein</fullName>
    </submittedName>
</protein>
<gene>
    <name evidence="1" type="ORF">SAMN05444354_101107</name>
</gene>
<name>A0A1H7FH73_STIAU</name>
<keyword evidence="2" id="KW-1185">Reference proteome</keyword>